<dbReference type="Proteomes" id="UP000198226">
    <property type="component" value="Chromosome I"/>
</dbReference>
<reference evidence="2" key="1">
    <citation type="submission" date="2016-06" db="EMBL/GenBank/DDBJ databases">
        <authorList>
            <person name="Varghese N."/>
            <person name="Submissions Spin"/>
        </authorList>
    </citation>
    <scope>NUCLEOTIDE SEQUENCE [LARGE SCALE GENOMIC DNA]</scope>
    <source>
        <strain evidence="2">DSM 44983</strain>
    </source>
</reference>
<evidence type="ECO:0000313" key="1">
    <source>
        <dbReference type="EMBL" id="SCG71767.1"/>
    </source>
</evidence>
<gene>
    <name evidence="1" type="ORF">GA0070623_3619</name>
</gene>
<dbReference type="EMBL" id="LT607752">
    <property type="protein sequence ID" value="SCG71767.1"/>
    <property type="molecule type" value="Genomic_DNA"/>
</dbReference>
<sequence length="271" mass="28616">MYHTNGTNAPGSTPRRRLPRLVGRVLAAWGVTAMVLVGTASPSFAGITGYSVAGTGGAGLMVRTSPYDANAGTVAVLGDGTGFTAECAVRGRNISGNSVWHRISAPASGWISDYYTNTPGFNQYLPNEPECTTTPPPTGTREDRAMAWARSVIGQAYTNGDLGDSNHQWDGWCDNFVGHAYGRAASGYASAIVHYNSLLSRGMIRTSGTPPAGALVFYAAASINGYYGHVMLSEGNGNYITSAATVRRVSLTWPGAPYLGWSYADPEWTGR</sequence>
<organism evidence="1 2">
    <name type="scientific">Micromonospora rifamycinica</name>
    <dbReference type="NCBI Taxonomy" id="291594"/>
    <lineage>
        <taxon>Bacteria</taxon>
        <taxon>Bacillati</taxon>
        <taxon>Actinomycetota</taxon>
        <taxon>Actinomycetes</taxon>
        <taxon>Micromonosporales</taxon>
        <taxon>Micromonosporaceae</taxon>
        <taxon>Micromonospora</taxon>
    </lineage>
</organism>
<name>A0A125Q1J1_9ACTN</name>
<keyword evidence="2" id="KW-1185">Reference proteome</keyword>
<accession>A0A125Q1J1</accession>
<dbReference type="RefSeq" id="WP_067307697.1">
    <property type="nucleotide sequence ID" value="NZ_LRMV01000055.1"/>
</dbReference>
<evidence type="ECO:0000313" key="2">
    <source>
        <dbReference type="Proteomes" id="UP000198226"/>
    </source>
</evidence>
<dbReference type="SUPFAM" id="SSF54001">
    <property type="entry name" value="Cysteine proteinases"/>
    <property type="match status" value="1"/>
</dbReference>
<protein>
    <submittedName>
        <fullName evidence="1">Uncharacterized protein</fullName>
    </submittedName>
</protein>
<dbReference type="OrthoDB" id="3357367at2"/>
<proteinExistence type="predicted"/>
<dbReference type="AlphaFoldDB" id="A0A125Q1J1"/>
<dbReference type="Gene3D" id="3.90.1720.10">
    <property type="entry name" value="endopeptidase domain like (from Nostoc punctiforme)"/>
    <property type="match status" value="1"/>
</dbReference>
<dbReference type="InterPro" id="IPR038765">
    <property type="entry name" value="Papain-like_cys_pep_sf"/>
</dbReference>